<evidence type="ECO:0000313" key="3">
    <source>
        <dbReference type="Proteomes" id="UP000008068"/>
    </source>
</evidence>
<sequence length="147" mass="16980">MVYKFERSDIGKQDLMKGGKKLDNPELLRDSGESEWKNPSRIVLENRENKNYAKIESSRKIFQDSQGPIATFGLDVNKCLTSGWEDKAKKMDPMKNGIFNILKDLLDNSVRDPRLPQLTMRRSRKKSYMKTSAPGCVYKNTKPTMWS</sequence>
<dbReference type="Proteomes" id="UP000008068">
    <property type="component" value="Unassembled WGS sequence"/>
</dbReference>
<dbReference type="HOGENOM" id="CLU_1769693_0_0_1"/>
<feature type="region of interest" description="Disordered" evidence="1">
    <location>
        <begin position="15"/>
        <end position="34"/>
    </location>
</feature>
<proteinExistence type="predicted"/>
<gene>
    <name evidence="2" type="ORF">CAEBREN_25672</name>
</gene>
<protein>
    <submittedName>
        <fullName evidence="2">Uncharacterized protein</fullName>
    </submittedName>
</protein>
<dbReference type="EMBL" id="GL380033">
    <property type="protein sequence ID" value="EGT43463.1"/>
    <property type="molecule type" value="Genomic_DNA"/>
</dbReference>
<accession>G0P2Z5</accession>
<dbReference type="AlphaFoldDB" id="G0P2Z5"/>
<dbReference type="InParanoid" id="G0P2Z5"/>
<name>G0P2Z5_CAEBE</name>
<organism evidence="3">
    <name type="scientific">Caenorhabditis brenneri</name>
    <name type="common">Nematode worm</name>
    <dbReference type="NCBI Taxonomy" id="135651"/>
    <lineage>
        <taxon>Eukaryota</taxon>
        <taxon>Metazoa</taxon>
        <taxon>Ecdysozoa</taxon>
        <taxon>Nematoda</taxon>
        <taxon>Chromadorea</taxon>
        <taxon>Rhabditida</taxon>
        <taxon>Rhabditina</taxon>
        <taxon>Rhabditomorpha</taxon>
        <taxon>Rhabditoidea</taxon>
        <taxon>Rhabditidae</taxon>
        <taxon>Peloderinae</taxon>
        <taxon>Caenorhabditis</taxon>
    </lineage>
</organism>
<keyword evidence="3" id="KW-1185">Reference proteome</keyword>
<evidence type="ECO:0000256" key="1">
    <source>
        <dbReference type="SAM" id="MobiDB-lite"/>
    </source>
</evidence>
<evidence type="ECO:0000313" key="2">
    <source>
        <dbReference type="EMBL" id="EGT43463.1"/>
    </source>
</evidence>
<reference evidence="3" key="1">
    <citation type="submission" date="2011-07" db="EMBL/GenBank/DDBJ databases">
        <authorList>
            <consortium name="Caenorhabditis brenneri Sequencing and Analysis Consortium"/>
            <person name="Wilson R.K."/>
        </authorList>
    </citation>
    <scope>NUCLEOTIDE SEQUENCE [LARGE SCALE GENOMIC DNA]</scope>
    <source>
        <strain evidence="3">PB2801</strain>
    </source>
</reference>